<dbReference type="EMBL" id="LS483487">
    <property type="protein sequence ID" value="SQJ02743.1"/>
    <property type="molecule type" value="Genomic_DNA"/>
</dbReference>
<gene>
    <name evidence="2" type="ORF">NCTC12112_01562</name>
</gene>
<proteinExistence type="predicted"/>
<feature type="transmembrane region" description="Helical" evidence="1">
    <location>
        <begin position="38"/>
        <end position="55"/>
    </location>
</feature>
<dbReference type="Proteomes" id="UP000249008">
    <property type="component" value="Chromosome 1"/>
</dbReference>
<protein>
    <submittedName>
        <fullName evidence="2">Uncharacterized protein</fullName>
    </submittedName>
</protein>
<evidence type="ECO:0000256" key="1">
    <source>
        <dbReference type="SAM" id="Phobius"/>
    </source>
</evidence>
<keyword evidence="1" id="KW-0812">Transmembrane</keyword>
<dbReference type="KEGG" id="ful:C4N20_14935"/>
<sequence length="150" mass="17038">MVELKSKKTRIFKEIIYAFVGAIFLSYVFSIFLRGDLALIIGILAFLLFSYFAIVSDNIKVIIDGDDLIFYNGKKKKYHYAISQCSFSSSIEYSSGIDTCTLVVKTPEDEIGEYIDCSMLGEKNYLELLNILGFNDEVVLETTKKEKGEF</sequence>
<feature type="transmembrane region" description="Helical" evidence="1">
    <location>
        <begin position="15"/>
        <end position="32"/>
    </location>
</feature>
<dbReference type="GeneID" id="78456120"/>
<evidence type="ECO:0000313" key="2">
    <source>
        <dbReference type="EMBL" id="SQJ02743.1"/>
    </source>
</evidence>
<dbReference type="RefSeq" id="WP_005977151.1">
    <property type="nucleotide sequence ID" value="NZ_CABKNW010000002.1"/>
</dbReference>
<keyword evidence="1" id="KW-0472">Membrane</keyword>
<dbReference type="AlphaFoldDB" id="A0AAX1TNS7"/>
<accession>A0AAX1TNS7</accession>
<organism evidence="2 3">
    <name type="scientific">Fusobacterium ulcerans</name>
    <dbReference type="NCBI Taxonomy" id="861"/>
    <lineage>
        <taxon>Bacteria</taxon>
        <taxon>Fusobacteriati</taxon>
        <taxon>Fusobacteriota</taxon>
        <taxon>Fusobacteriia</taxon>
        <taxon>Fusobacteriales</taxon>
        <taxon>Fusobacteriaceae</taxon>
        <taxon>Fusobacterium</taxon>
    </lineage>
</organism>
<name>A0AAX1TNS7_9FUSO</name>
<keyword evidence="1" id="KW-1133">Transmembrane helix</keyword>
<reference evidence="2 3" key="1">
    <citation type="submission" date="2018-06" db="EMBL/GenBank/DDBJ databases">
        <authorList>
            <consortium name="Pathogen Informatics"/>
            <person name="Doyle S."/>
        </authorList>
    </citation>
    <scope>NUCLEOTIDE SEQUENCE [LARGE SCALE GENOMIC DNA]</scope>
    <source>
        <strain evidence="2 3">NCTC12112</strain>
    </source>
</reference>
<evidence type="ECO:0000313" key="3">
    <source>
        <dbReference type="Proteomes" id="UP000249008"/>
    </source>
</evidence>